<reference evidence="3" key="1">
    <citation type="submission" date="2012-09" db="EMBL/GenBank/DDBJ databases">
        <authorList>
            <person name="Harkins D.M."/>
            <person name="Durkin A.S."/>
            <person name="Brinkac L.M."/>
            <person name="Selengut J.D."/>
            <person name="Sanka R."/>
            <person name="DePew J."/>
            <person name="Purushe J."/>
            <person name="Picardeau M."/>
            <person name="Werts C."/>
            <person name="Goarant C."/>
            <person name="Vinetz J.M."/>
            <person name="Sutton G.G."/>
            <person name="Nelson W.C."/>
            <person name="Fouts D.E."/>
        </authorList>
    </citation>
    <scope>NUCLEOTIDE SEQUENCE [LARGE SCALE GENOMIC DNA]</scope>
    <source>
        <strain evidence="3">200801926</strain>
    </source>
</reference>
<dbReference type="Pfam" id="PF14257">
    <property type="entry name" value="DUF4349"/>
    <property type="match status" value="1"/>
</dbReference>
<sequence length="220" mass="26332">MHKNFDFLDLYSVQTLKARLTKLGILRSYPTMSIVFWRLILFVLIFLYTSLSAEPPRDADHFHLANRFYAHSLKVVVESEKVSKSRDRIQNLVHHYRGFISKSTSSNIKFKIPFASQDHFLVELRNLELVDKTDETIQDITDPFEECVKKLEIDHEFLSRYRKLFEEDKIPKRDRRHLLVKQHRVSLDIQKMEKRKRDMILKTKFSDFTILFVPIKHGEH</sequence>
<protein>
    <submittedName>
        <fullName evidence="3">PF14257 domain protein</fullName>
    </submittedName>
</protein>
<keyword evidence="1" id="KW-0472">Membrane</keyword>
<keyword evidence="4" id="KW-1185">Reference proteome</keyword>
<keyword evidence="1" id="KW-1133">Transmembrane helix</keyword>
<feature type="transmembrane region" description="Helical" evidence="1">
    <location>
        <begin position="29"/>
        <end position="48"/>
    </location>
</feature>
<evidence type="ECO:0000256" key="1">
    <source>
        <dbReference type="SAM" id="Phobius"/>
    </source>
</evidence>
<evidence type="ECO:0000259" key="2">
    <source>
        <dbReference type="Pfam" id="PF14257"/>
    </source>
</evidence>
<accession>A0ABP2S4G9</accession>
<comment type="caution">
    <text evidence="3">The sequence shown here is derived from an EMBL/GenBank/DDBJ whole genome shotgun (WGS) entry which is preliminary data.</text>
</comment>
<evidence type="ECO:0000313" key="3">
    <source>
        <dbReference type="EMBL" id="EKP13759.1"/>
    </source>
</evidence>
<evidence type="ECO:0000313" key="4">
    <source>
        <dbReference type="Proteomes" id="UP000002837"/>
    </source>
</evidence>
<feature type="domain" description="DUF4349" evidence="2">
    <location>
        <begin position="73"/>
        <end position="169"/>
    </location>
</feature>
<keyword evidence="1" id="KW-0812">Transmembrane</keyword>
<name>A0ABP2S4G9_LEPBO</name>
<dbReference type="InterPro" id="IPR025645">
    <property type="entry name" value="DUF4349"/>
</dbReference>
<dbReference type="EMBL" id="AKWJ02000025">
    <property type="protein sequence ID" value="EKP13759.1"/>
    <property type="molecule type" value="Genomic_DNA"/>
</dbReference>
<organism evidence="3 4">
    <name type="scientific">Leptospira borgpetersenii str. 200801926</name>
    <dbReference type="NCBI Taxonomy" id="1193009"/>
    <lineage>
        <taxon>Bacteria</taxon>
        <taxon>Pseudomonadati</taxon>
        <taxon>Spirochaetota</taxon>
        <taxon>Spirochaetia</taxon>
        <taxon>Leptospirales</taxon>
        <taxon>Leptospiraceae</taxon>
        <taxon>Leptospira</taxon>
    </lineage>
</organism>
<proteinExistence type="predicted"/>
<dbReference type="Proteomes" id="UP000002837">
    <property type="component" value="Unassembled WGS sequence"/>
</dbReference>
<gene>
    <name evidence="3" type="ORF">LEP1GSC128_2688</name>
</gene>